<dbReference type="Proteomes" id="UP000004277">
    <property type="component" value="Unassembled WGS sequence"/>
</dbReference>
<keyword evidence="2" id="KW-1185">Reference proteome</keyword>
<accession>A0ACD3SLM4</accession>
<evidence type="ECO:0000313" key="2">
    <source>
        <dbReference type="Proteomes" id="UP000004277"/>
    </source>
</evidence>
<sequence>MASDPQQGGSAKLHAAKQLLDQIGLSGLAARTFFDKQVERILADDPAKLESWLTGWILAARQNASAASAPVNALDPLTPGSPLALLAQQPCNSNEERVTLATWVALPDAELRHRLAEATGNPARPAA</sequence>
<name>A0ACD3SLM4_9BURK</name>
<proteinExistence type="predicted"/>
<comment type="caution">
    <text evidence="1">The sequence shown here is derived from an EMBL/GenBank/DDBJ whole genome shotgun (WGS) entry which is preliminary data.</text>
</comment>
<evidence type="ECO:0000313" key="1">
    <source>
        <dbReference type="EMBL" id="TMS57099.1"/>
    </source>
</evidence>
<organism evidence="1 2">
    <name type="scientific">Imbroritus primus</name>
    <dbReference type="NCBI Taxonomy" id="3058603"/>
    <lineage>
        <taxon>Bacteria</taxon>
        <taxon>Pseudomonadati</taxon>
        <taxon>Pseudomonadota</taxon>
        <taxon>Betaproteobacteria</taxon>
        <taxon>Burkholderiales</taxon>
        <taxon>Burkholderiaceae</taxon>
        <taxon>Imbroritus</taxon>
    </lineage>
</organism>
<dbReference type="EMBL" id="AKCV02000025">
    <property type="protein sequence ID" value="TMS57099.1"/>
    <property type="molecule type" value="Genomic_DNA"/>
</dbReference>
<reference evidence="1" key="1">
    <citation type="submission" date="2019-05" db="EMBL/GenBank/DDBJ databases">
        <title>Revised genome assembly of Burkholderiaceae (previously Ralstonia) sp. PBA.</title>
        <authorList>
            <person name="Gan H.M."/>
        </authorList>
    </citation>
    <scope>NUCLEOTIDE SEQUENCE</scope>
    <source>
        <strain evidence="1">PBA</strain>
    </source>
</reference>
<protein>
    <submittedName>
        <fullName evidence="1">Uncharacterized protein</fullName>
    </submittedName>
</protein>
<gene>
    <name evidence="1" type="ORF">MW7_014150</name>
</gene>